<proteinExistence type="predicted"/>
<evidence type="ECO:0000313" key="2">
    <source>
        <dbReference type="Proteomes" id="UP000827092"/>
    </source>
</evidence>
<sequence>MLVAYYLKYDENCFLPYKNPDLAKTFRVLYDLEGSQRAFEYIDRCDSFTWAFLENDTCFGLTLEEMKNYRGGVDPRKSLKPKQSLATGVFGDPSPVGGQGLFAAFVSNVGAVGYQNGVGHWSFVLGEGLECNEMIHHAIASTEALSKMCKIWEPGYGYSKMIHIVKRLTVDYLGHLMGRRNCH</sequence>
<protein>
    <submittedName>
        <fullName evidence="1">Uncharacterized protein</fullName>
    </submittedName>
</protein>
<comment type="caution">
    <text evidence="1">The sequence shown here is derived from an EMBL/GenBank/DDBJ whole genome shotgun (WGS) entry which is preliminary data.</text>
</comment>
<accession>A0AAV6TMS1</accession>
<keyword evidence="2" id="KW-1185">Reference proteome</keyword>
<name>A0AAV6TMS1_9ARAC</name>
<dbReference type="AlphaFoldDB" id="A0AAV6TMS1"/>
<evidence type="ECO:0000313" key="1">
    <source>
        <dbReference type="EMBL" id="KAG8173087.1"/>
    </source>
</evidence>
<dbReference type="EMBL" id="JAFNEN010002073">
    <property type="protein sequence ID" value="KAG8173087.1"/>
    <property type="molecule type" value="Genomic_DNA"/>
</dbReference>
<gene>
    <name evidence="1" type="ORF">JTE90_001071</name>
</gene>
<organism evidence="1 2">
    <name type="scientific">Oedothorax gibbosus</name>
    <dbReference type="NCBI Taxonomy" id="931172"/>
    <lineage>
        <taxon>Eukaryota</taxon>
        <taxon>Metazoa</taxon>
        <taxon>Ecdysozoa</taxon>
        <taxon>Arthropoda</taxon>
        <taxon>Chelicerata</taxon>
        <taxon>Arachnida</taxon>
        <taxon>Araneae</taxon>
        <taxon>Araneomorphae</taxon>
        <taxon>Entelegynae</taxon>
        <taxon>Araneoidea</taxon>
        <taxon>Linyphiidae</taxon>
        <taxon>Erigoninae</taxon>
        <taxon>Oedothorax</taxon>
    </lineage>
</organism>
<reference evidence="1 2" key="1">
    <citation type="journal article" date="2022" name="Nat. Ecol. Evol.">
        <title>A masculinizing supergene underlies an exaggerated male reproductive morph in a spider.</title>
        <authorList>
            <person name="Hendrickx F."/>
            <person name="De Corte Z."/>
            <person name="Sonet G."/>
            <person name="Van Belleghem S.M."/>
            <person name="Kostlbacher S."/>
            <person name="Vangestel C."/>
        </authorList>
    </citation>
    <scope>NUCLEOTIDE SEQUENCE [LARGE SCALE GENOMIC DNA]</scope>
    <source>
        <strain evidence="1">W744_W776</strain>
    </source>
</reference>
<dbReference type="Proteomes" id="UP000827092">
    <property type="component" value="Unassembled WGS sequence"/>
</dbReference>